<dbReference type="GO" id="GO:0006351">
    <property type="term" value="P:DNA-templated transcription"/>
    <property type="evidence" value="ECO:0007669"/>
    <property type="project" value="InterPro"/>
</dbReference>
<feature type="compositionally biased region" description="Basic and acidic residues" evidence="3">
    <location>
        <begin position="595"/>
        <end position="604"/>
    </location>
</feature>
<evidence type="ECO:0000256" key="2">
    <source>
        <dbReference type="ARBA" id="ARBA00023242"/>
    </source>
</evidence>
<dbReference type="OrthoDB" id="5121955at2759"/>
<reference evidence="5 6" key="1">
    <citation type="submission" date="2016-07" db="EMBL/GenBank/DDBJ databases">
        <title>Multiple horizontal gene transfer events from other fungi enriched the ability of initially mycotrophic Trichoderma (Ascomycota) to feed on dead plant biomass.</title>
        <authorList>
            <consortium name="DOE Joint Genome Institute"/>
            <person name="Aerts A."/>
            <person name="Atanasova L."/>
            <person name="Chenthamara K."/>
            <person name="Zhang J."/>
            <person name="Grujic M."/>
            <person name="Henrissat B."/>
            <person name="Kuo A."/>
            <person name="Salamov A."/>
            <person name="Lipzen A."/>
            <person name="Labutti K."/>
            <person name="Barry K."/>
            <person name="Miao Y."/>
            <person name="Rahimi M.J."/>
            <person name="Shen Q."/>
            <person name="Grigoriev I.V."/>
            <person name="Kubicek C.P."/>
            <person name="Druzhinina I.S."/>
        </authorList>
    </citation>
    <scope>NUCLEOTIDE SEQUENCE [LARGE SCALE GENOMIC DNA]</scope>
    <source>
        <strain evidence="5 6">ATCC 18648</strain>
    </source>
</reference>
<dbReference type="GO" id="GO:0000981">
    <property type="term" value="F:DNA-binding transcription factor activity, RNA polymerase II-specific"/>
    <property type="evidence" value="ECO:0007669"/>
    <property type="project" value="InterPro"/>
</dbReference>
<keyword evidence="2" id="KW-0539">Nucleus</keyword>
<dbReference type="PANTHER" id="PTHR47425:SF2">
    <property type="entry name" value="FARB-RELATED"/>
    <property type="match status" value="1"/>
</dbReference>
<dbReference type="PROSITE" id="PS50048">
    <property type="entry name" value="ZN2_CY6_FUNGAL_2"/>
    <property type="match status" value="1"/>
</dbReference>
<keyword evidence="6" id="KW-1185">Reference proteome</keyword>
<sequence length="669" mass="75882">MSSSSAFGKPTRACITCNHRKLKCDAATVGLPCSRCITQGYPETCALANRRRRKPAISGTGKRRVLARLSARAQLVQQDDAKSVDQLQDSNDPSDKHPAPFANWDLIDGRGVHYMSILGRLAHDEQTCAPGNSDTKSHTNWLERESESQIDNPASQIMRLSTADREYLERRGALSLPPKPCCEAMLRRHFTTVYPHIPIYDYIAFLDSYASGSFSWFLMQSILASAVPFTTLDVLADCGFNDRSTALEYFFSNAVKLYDFGCEESQLIRLQGSLILSTVLVSYSIDKDFRFWHHNAVRLAIRLGLHKDHVTDEKAPVIRNLYQRIWSVICCRELVFSIIQLEAPRLIQHDTRPAHEMKWWSEHIPPRHASMLPEWTEDQKCYSHEHLKLAIIASRWQGVLRSLEQGGKSARQNIDKEISSSFAAWRESLPKATTSDHGVLKNRPQEISRATLEASSYRFECIFYRLLISHSVASGHARDRSDAFRRRLRTAVFELDTIVSRLLVADLLRFANLNMLGCVTCLVALHIETVLDPTEPPITKSLTVTYIRRSELILQKICEVIPAMERNLRLLHRYLDQKRIDAAMTVDMSPVEPAESLKEGDVRVQEAQQSGIDTQDSGQVDMNEPRPSLTNSEIRLPVDEASEGLGDMDDWLDGLLWLDYLKDSTLMPN</sequence>
<name>A0A2T4BP53_TRILO</name>
<proteinExistence type="predicted"/>
<dbReference type="InterPro" id="IPR052761">
    <property type="entry name" value="Fungal_Detox/Toxin_TFs"/>
</dbReference>
<feature type="compositionally biased region" description="Polar residues" evidence="3">
    <location>
        <begin position="606"/>
        <end position="620"/>
    </location>
</feature>
<dbReference type="Pfam" id="PF00172">
    <property type="entry name" value="Zn_clus"/>
    <property type="match status" value="1"/>
</dbReference>
<evidence type="ECO:0000256" key="3">
    <source>
        <dbReference type="SAM" id="MobiDB-lite"/>
    </source>
</evidence>
<evidence type="ECO:0000256" key="1">
    <source>
        <dbReference type="ARBA" id="ARBA00022723"/>
    </source>
</evidence>
<dbReference type="Proteomes" id="UP000240760">
    <property type="component" value="Unassembled WGS sequence"/>
</dbReference>
<keyword evidence="1" id="KW-0479">Metal-binding</keyword>
<dbReference type="Gene3D" id="4.10.240.10">
    <property type="entry name" value="Zn(2)-C6 fungal-type DNA-binding domain"/>
    <property type="match status" value="1"/>
</dbReference>
<dbReference type="CDD" id="cd00067">
    <property type="entry name" value="GAL4"/>
    <property type="match status" value="1"/>
</dbReference>
<dbReference type="SUPFAM" id="SSF57701">
    <property type="entry name" value="Zn2/Cys6 DNA-binding domain"/>
    <property type="match status" value="1"/>
</dbReference>
<evidence type="ECO:0000313" key="5">
    <source>
        <dbReference type="EMBL" id="PTB71098.1"/>
    </source>
</evidence>
<feature type="domain" description="Zn(2)-C6 fungal-type" evidence="4">
    <location>
        <begin position="13"/>
        <end position="47"/>
    </location>
</feature>
<dbReference type="SMART" id="SM00066">
    <property type="entry name" value="GAL4"/>
    <property type="match status" value="1"/>
</dbReference>
<dbReference type="InterPro" id="IPR001138">
    <property type="entry name" value="Zn2Cys6_DnaBD"/>
</dbReference>
<evidence type="ECO:0000313" key="6">
    <source>
        <dbReference type="Proteomes" id="UP000240760"/>
    </source>
</evidence>
<dbReference type="GO" id="GO:0008270">
    <property type="term" value="F:zinc ion binding"/>
    <property type="evidence" value="ECO:0007669"/>
    <property type="project" value="InterPro"/>
</dbReference>
<dbReference type="InterPro" id="IPR036864">
    <property type="entry name" value="Zn2-C6_fun-type_DNA-bd_sf"/>
</dbReference>
<feature type="region of interest" description="Disordered" evidence="3">
    <location>
        <begin position="77"/>
        <end position="101"/>
    </location>
</feature>
<evidence type="ECO:0000259" key="4">
    <source>
        <dbReference type="PROSITE" id="PS50048"/>
    </source>
</evidence>
<dbReference type="InterPro" id="IPR007219">
    <property type="entry name" value="XnlR_reg_dom"/>
</dbReference>
<dbReference type="CDD" id="cd12148">
    <property type="entry name" value="fungal_TF_MHR"/>
    <property type="match status" value="1"/>
</dbReference>
<dbReference type="AlphaFoldDB" id="A0A2T4BP53"/>
<gene>
    <name evidence="5" type="ORF">M440DRAFT_1155166</name>
</gene>
<accession>A0A2T4BP53</accession>
<dbReference type="Pfam" id="PF04082">
    <property type="entry name" value="Fungal_trans"/>
    <property type="match status" value="1"/>
</dbReference>
<dbReference type="GO" id="GO:0003677">
    <property type="term" value="F:DNA binding"/>
    <property type="evidence" value="ECO:0007669"/>
    <property type="project" value="InterPro"/>
</dbReference>
<protein>
    <recommendedName>
        <fullName evidence="4">Zn(2)-C6 fungal-type domain-containing protein</fullName>
    </recommendedName>
</protein>
<dbReference type="EMBL" id="KZ679153">
    <property type="protein sequence ID" value="PTB71098.1"/>
    <property type="molecule type" value="Genomic_DNA"/>
</dbReference>
<dbReference type="PANTHER" id="PTHR47425">
    <property type="entry name" value="FARB-RELATED"/>
    <property type="match status" value="1"/>
</dbReference>
<feature type="region of interest" description="Disordered" evidence="3">
    <location>
        <begin position="592"/>
        <end position="631"/>
    </location>
</feature>
<organism evidence="5 6">
    <name type="scientific">Trichoderma longibrachiatum ATCC 18648</name>
    <dbReference type="NCBI Taxonomy" id="983965"/>
    <lineage>
        <taxon>Eukaryota</taxon>
        <taxon>Fungi</taxon>
        <taxon>Dikarya</taxon>
        <taxon>Ascomycota</taxon>
        <taxon>Pezizomycotina</taxon>
        <taxon>Sordariomycetes</taxon>
        <taxon>Hypocreomycetidae</taxon>
        <taxon>Hypocreales</taxon>
        <taxon>Hypocreaceae</taxon>
        <taxon>Trichoderma</taxon>
    </lineage>
</organism>